<feature type="domain" description="DDE-1" evidence="1">
    <location>
        <begin position="1"/>
        <end position="55"/>
    </location>
</feature>
<accession>A0A9P0A506</accession>
<dbReference type="Pfam" id="PF03184">
    <property type="entry name" value="DDE_1"/>
    <property type="match status" value="1"/>
</dbReference>
<sequence>MKHNYRKSVVRLLLNFINLPEKPPSQELKIDMFTAMNYVANSWNSVTSSTIVNCFKKGGFQKQMFPRSVTGHFMTPEIAQLTEEEFKKVTAYFGSDVQLQEYLDIDANLATSGILTIGDLVEAHLGVSDTEGDGEEDLATPEQKLISTADAQLAVDNLRKFYCQCEGADSAKADF</sequence>
<evidence type="ECO:0000313" key="2">
    <source>
        <dbReference type="EMBL" id="CAH0384700.1"/>
    </source>
</evidence>
<proteinExistence type="predicted"/>
<dbReference type="Proteomes" id="UP001152759">
    <property type="component" value="Chromosome 2"/>
</dbReference>
<dbReference type="InterPro" id="IPR004875">
    <property type="entry name" value="DDE_SF_endonuclease_dom"/>
</dbReference>
<gene>
    <name evidence="2" type="ORF">BEMITA_LOCUS3999</name>
</gene>
<name>A0A9P0A506_BEMTA</name>
<evidence type="ECO:0000313" key="3">
    <source>
        <dbReference type="Proteomes" id="UP001152759"/>
    </source>
</evidence>
<dbReference type="AlphaFoldDB" id="A0A9P0A506"/>
<reference evidence="2" key="1">
    <citation type="submission" date="2021-12" db="EMBL/GenBank/DDBJ databases">
        <authorList>
            <person name="King R."/>
        </authorList>
    </citation>
    <scope>NUCLEOTIDE SEQUENCE</scope>
</reference>
<protein>
    <recommendedName>
        <fullName evidence="1">DDE-1 domain-containing protein</fullName>
    </recommendedName>
</protein>
<dbReference type="EMBL" id="OU963863">
    <property type="protein sequence ID" value="CAH0384700.1"/>
    <property type="molecule type" value="Genomic_DNA"/>
</dbReference>
<organism evidence="2 3">
    <name type="scientific">Bemisia tabaci</name>
    <name type="common">Sweetpotato whitefly</name>
    <name type="synonym">Aleurodes tabaci</name>
    <dbReference type="NCBI Taxonomy" id="7038"/>
    <lineage>
        <taxon>Eukaryota</taxon>
        <taxon>Metazoa</taxon>
        <taxon>Ecdysozoa</taxon>
        <taxon>Arthropoda</taxon>
        <taxon>Hexapoda</taxon>
        <taxon>Insecta</taxon>
        <taxon>Pterygota</taxon>
        <taxon>Neoptera</taxon>
        <taxon>Paraneoptera</taxon>
        <taxon>Hemiptera</taxon>
        <taxon>Sternorrhyncha</taxon>
        <taxon>Aleyrodoidea</taxon>
        <taxon>Aleyrodidae</taxon>
        <taxon>Aleyrodinae</taxon>
        <taxon>Bemisia</taxon>
    </lineage>
</organism>
<keyword evidence="3" id="KW-1185">Reference proteome</keyword>
<dbReference type="GO" id="GO:0003676">
    <property type="term" value="F:nucleic acid binding"/>
    <property type="evidence" value="ECO:0007669"/>
    <property type="project" value="InterPro"/>
</dbReference>
<evidence type="ECO:0000259" key="1">
    <source>
        <dbReference type="Pfam" id="PF03184"/>
    </source>
</evidence>